<dbReference type="Pfam" id="PF12833">
    <property type="entry name" value="HTH_18"/>
    <property type="match status" value="1"/>
</dbReference>
<evidence type="ECO:0000256" key="3">
    <source>
        <dbReference type="ARBA" id="ARBA00023163"/>
    </source>
</evidence>
<dbReference type="Proteomes" id="UP000253529">
    <property type="component" value="Unassembled WGS sequence"/>
</dbReference>
<dbReference type="EMBL" id="QNRK01000017">
    <property type="protein sequence ID" value="RBP11119.1"/>
    <property type="molecule type" value="Genomic_DNA"/>
</dbReference>
<dbReference type="CDD" id="cd06976">
    <property type="entry name" value="cupin_MtlR-like_N"/>
    <property type="match status" value="1"/>
</dbReference>
<dbReference type="GO" id="GO:0003700">
    <property type="term" value="F:DNA-binding transcription factor activity"/>
    <property type="evidence" value="ECO:0007669"/>
    <property type="project" value="InterPro"/>
</dbReference>
<name>A0A366FBJ3_9HYPH</name>
<evidence type="ECO:0000256" key="1">
    <source>
        <dbReference type="ARBA" id="ARBA00023015"/>
    </source>
</evidence>
<dbReference type="Gene3D" id="2.60.120.10">
    <property type="entry name" value="Jelly Rolls"/>
    <property type="match status" value="1"/>
</dbReference>
<evidence type="ECO:0000313" key="5">
    <source>
        <dbReference type="EMBL" id="RBP11119.1"/>
    </source>
</evidence>
<gene>
    <name evidence="5" type="ORF">DFR50_1174</name>
</gene>
<dbReference type="InterPro" id="IPR020449">
    <property type="entry name" value="Tscrpt_reg_AraC-type_HTH"/>
</dbReference>
<feature type="domain" description="HTH araC/xylS-type" evidence="4">
    <location>
        <begin position="187"/>
        <end position="286"/>
    </location>
</feature>
<evidence type="ECO:0000313" key="6">
    <source>
        <dbReference type="Proteomes" id="UP000253529"/>
    </source>
</evidence>
<dbReference type="PANTHER" id="PTHR43280:SF27">
    <property type="entry name" value="TRANSCRIPTIONAL REGULATOR MTLR"/>
    <property type="match status" value="1"/>
</dbReference>
<dbReference type="InterPro" id="IPR011051">
    <property type="entry name" value="RmlC_Cupin_sf"/>
</dbReference>
<keyword evidence="1" id="KW-0805">Transcription regulation</keyword>
<dbReference type="RefSeq" id="WP_113890230.1">
    <property type="nucleotide sequence ID" value="NZ_QNRK01000017.1"/>
</dbReference>
<accession>A0A366FBJ3</accession>
<keyword evidence="3" id="KW-0804">Transcription</keyword>
<reference evidence="5 6" key="1">
    <citation type="submission" date="2018-06" db="EMBL/GenBank/DDBJ databases">
        <title>Genomic Encyclopedia of Type Strains, Phase IV (KMG-IV): sequencing the most valuable type-strain genomes for metagenomic binning, comparative biology and taxonomic classification.</title>
        <authorList>
            <person name="Goeker M."/>
        </authorList>
    </citation>
    <scope>NUCLEOTIDE SEQUENCE [LARGE SCALE GENOMIC DNA]</scope>
    <source>
        <strain evidence="5 6">DSM 24875</strain>
    </source>
</reference>
<comment type="caution">
    <text evidence="5">The sequence shown here is derived from an EMBL/GenBank/DDBJ whole genome shotgun (WGS) entry which is preliminary data.</text>
</comment>
<proteinExistence type="predicted"/>
<keyword evidence="2" id="KW-0238">DNA-binding</keyword>
<dbReference type="SUPFAM" id="SSF51182">
    <property type="entry name" value="RmlC-like cupins"/>
    <property type="match status" value="1"/>
</dbReference>
<dbReference type="Gene3D" id="1.10.10.60">
    <property type="entry name" value="Homeodomain-like"/>
    <property type="match status" value="2"/>
</dbReference>
<sequence>MTVKPVLEVIQTPLDRTFRIYAHDYPFVYSGWHHHPEYELHLIRRSRGHFYVGTYAGEFGPGNLVMTGPNLPHMWVSDADERDADGCIVGRDLVLQLSAGFAERCVAAFSDCCGLTGLLEASRAGIEFSSEAAAEAARLMEALLATAGLERMAVFFTLLKTLEEDRERTSLSLMGADHECAQPKRLERILAYIAENFNRPDLSCREIAEDEGMGLPAFSRLFERHVRCTCIEYINHLRIYKACQLLMETDDAITPISLEVGYDTLSTFNRNFRRLIGKTPSAFRAERRSGATAAAKSLRPPGAAGRVACIAESTSQGRGRSPLASIRPGAVPLFPYPA</sequence>
<keyword evidence="6" id="KW-1185">Reference proteome</keyword>
<dbReference type="PRINTS" id="PR00032">
    <property type="entry name" value="HTHARAC"/>
</dbReference>
<dbReference type="SMART" id="SM00342">
    <property type="entry name" value="HTH_ARAC"/>
    <property type="match status" value="1"/>
</dbReference>
<dbReference type="PROSITE" id="PS01124">
    <property type="entry name" value="HTH_ARAC_FAMILY_2"/>
    <property type="match status" value="1"/>
</dbReference>
<evidence type="ECO:0000256" key="2">
    <source>
        <dbReference type="ARBA" id="ARBA00023125"/>
    </source>
</evidence>
<dbReference type="InterPro" id="IPR014710">
    <property type="entry name" value="RmlC-like_jellyroll"/>
</dbReference>
<dbReference type="PANTHER" id="PTHR43280">
    <property type="entry name" value="ARAC-FAMILY TRANSCRIPTIONAL REGULATOR"/>
    <property type="match status" value="1"/>
</dbReference>
<protein>
    <submittedName>
        <fullName evidence="5">AraC family transcriptional regulator</fullName>
    </submittedName>
</protein>
<dbReference type="InterPro" id="IPR018060">
    <property type="entry name" value="HTH_AraC"/>
</dbReference>
<organism evidence="5 6">
    <name type="scientific">Roseiarcus fermentans</name>
    <dbReference type="NCBI Taxonomy" id="1473586"/>
    <lineage>
        <taxon>Bacteria</taxon>
        <taxon>Pseudomonadati</taxon>
        <taxon>Pseudomonadota</taxon>
        <taxon>Alphaproteobacteria</taxon>
        <taxon>Hyphomicrobiales</taxon>
        <taxon>Roseiarcaceae</taxon>
        <taxon>Roseiarcus</taxon>
    </lineage>
</organism>
<dbReference type="InterPro" id="IPR009057">
    <property type="entry name" value="Homeodomain-like_sf"/>
</dbReference>
<dbReference type="OrthoDB" id="9816011at2"/>
<dbReference type="SUPFAM" id="SSF46689">
    <property type="entry name" value="Homeodomain-like"/>
    <property type="match status" value="2"/>
</dbReference>
<dbReference type="AlphaFoldDB" id="A0A366FBJ3"/>
<dbReference type="GO" id="GO:0043565">
    <property type="term" value="F:sequence-specific DNA binding"/>
    <property type="evidence" value="ECO:0007669"/>
    <property type="project" value="InterPro"/>
</dbReference>
<evidence type="ECO:0000259" key="4">
    <source>
        <dbReference type="PROSITE" id="PS01124"/>
    </source>
</evidence>